<comment type="caution">
    <text evidence="7">The sequence shown here is derived from an EMBL/GenBank/DDBJ whole genome shotgun (WGS) entry which is preliminary data.</text>
</comment>
<evidence type="ECO:0000256" key="2">
    <source>
        <dbReference type="ARBA" id="ARBA00007649"/>
    </source>
</evidence>
<organism evidence="7 8">
    <name type="scientific">Rotaria sordida</name>
    <dbReference type="NCBI Taxonomy" id="392033"/>
    <lineage>
        <taxon>Eukaryota</taxon>
        <taxon>Metazoa</taxon>
        <taxon>Spiralia</taxon>
        <taxon>Gnathifera</taxon>
        <taxon>Rotifera</taxon>
        <taxon>Eurotatoria</taxon>
        <taxon>Bdelloidea</taxon>
        <taxon>Philodinida</taxon>
        <taxon>Philodinidae</taxon>
        <taxon>Rotaria</taxon>
    </lineage>
</organism>
<feature type="transmembrane region" description="Helical" evidence="6">
    <location>
        <begin position="20"/>
        <end position="43"/>
    </location>
</feature>
<dbReference type="PANTHER" id="PTHR12665">
    <property type="entry name" value="ORMDL PROTEINS"/>
    <property type="match status" value="1"/>
</dbReference>
<dbReference type="Proteomes" id="UP000663864">
    <property type="component" value="Unassembled WGS sequence"/>
</dbReference>
<dbReference type="CDD" id="cd00117">
    <property type="entry name" value="TFP"/>
    <property type="match status" value="1"/>
</dbReference>
<evidence type="ECO:0000256" key="4">
    <source>
        <dbReference type="ARBA" id="ARBA00022989"/>
    </source>
</evidence>
<evidence type="ECO:0000256" key="3">
    <source>
        <dbReference type="ARBA" id="ARBA00022692"/>
    </source>
</evidence>
<evidence type="ECO:0000313" key="7">
    <source>
        <dbReference type="EMBL" id="CAF0870700.1"/>
    </source>
</evidence>
<keyword evidence="3 6" id="KW-0812">Transmembrane</keyword>
<gene>
    <name evidence="7" type="ORF">ZHD862_LOCUS5864</name>
</gene>
<dbReference type="Pfam" id="PF04061">
    <property type="entry name" value="ORMDL"/>
    <property type="match status" value="1"/>
</dbReference>
<evidence type="ECO:0000256" key="5">
    <source>
        <dbReference type="ARBA" id="ARBA00023136"/>
    </source>
</evidence>
<feature type="transmembrane region" description="Helical" evidence="6">
    <location>
        <begin position="289"/>
        <end position="307"/>
    </location>
</feature>
<dbReference type="AlphaFoldDB" id="A0A813XRE5"/>
<dbReference type="GO" id="GO:0005789">
    <property type="term" value="C:endoplasmic reticulum membrane"/>
    <property type="evidence" value="ECO:0007669"/>
    <property type="project" value="InterPro"/>
</dbReference>
<accession>A0A813XRE5</accession>
<dbReference type="GO" id="GO:2000303">
    <property type="term" value="P:regulation of ceramide biosynthetic process"/>
    <property type="evidence" value="ECO:0007669"/>
    <property type="project" value="UniProtKB-ARBA"/>
</dbReference>
<feature type="transmembrane region" description="Helical" evidence="6">
    <location>
        <begin position="313"/>
        <end position="336"/>
    </location>
</feature>
<reference evidence="7" key="1">
    <citation type="submission" date="2021-02" db="EMBL/GenBank/DDBJ databases">
        <authorList>
            <person name="Nowell W R."/>
        </authorList>
    </citation>
    <scope>NUCLEOTIDE SEQUENCE</scope>
</reference>
<evidence type="ECO:0000256" key="6">
    <source>
        <dbReference type="SAM" id="Phobius"/>
    </source>
</evidence>
<evidence type="ECO:0000313" key="8">
    <source>
        <dbReference type="Proteomes" id="UP000663864"/>
    </source>
</evidence>
<dbReference type="EMBL" id="CAJNOT010000159">
    <property type="protein sequence ID" value="CAF0870700.1"/>
    <property type="molecule type" value="Genomic_DNA"/>
</dbReference>
<evidence type="ECO:0000256" key="1">
    <source>
        <dbReference type="ARBA" id="ARBA00004141"/>
    </source>
</evidence>
<sequence length="341" mass="39760">MEALTSAIFKYQGYLNKMYLTIITANFAQFFFITFILFFSIFINKISASAGYCYQCNSRNPLCRIDVNAALKIDGTPCNGQCYTRINRDDGGVISRGCSWEFGFMSPQEPNTLILERNSVWIFCDKHFCNVEATTLLNTVCFQPICSFLKFPEDCRLPNADITCGRFCGNILCGSRPIRRRNRHRNHPYVLTYFIEDNIIKHKYERCRGVWLTYIILVFVLHFILLSIPYITTPVAWTLTTTIHNICSFYLFHLIKGAPWETSDQGLARRFTFWEQIDNGIQWTGTRKFLQIVPIVLFFLASFYTKYDKTHFIINMATMLLAVIPKFPIFIGVRLFDINRY</sequence>
<protein>
    <submittedName>
        <fullName evidence="7">Uncharacterized protein</fullName>
    </submittedName>
</protein>
<comment type="similarity">
    <text evidence="2">Belongs to the ORM family.</text>
</comment>
<feature type="transmembrane region" description="Helical" evidence="6">
    <location>
        <begin position="211"/>
        <end position="231"/>
    </location>
</feature>
<keyword evidence="5 6" id="KW-0472">Membrane</keyword>
<keyword evidence="4 6" id="KW-1133">Transmembrane helix</keyword>
<proteinExistence type="inferred from homology"/>
<dbReference type="InterPro" id="IPR007203">
    <property type="entry name" value="ORMDL"/>
</dbReference>
<comment type="subcellular location">
    <subcellularLocation>
        <location evidence="1">Membrane</location>
        <topology evidence="1">Multi-pass membrane protein</topology>
    </subcellularLocation>
</comment>
<name>A0A813XRE5_9BILA</name>